<organism evidence="2 3">
    <name type="scientific">Aspergillus cavernicola</name>
    <dbReference type="NCBI Taxonomy" id="176166"/>
    <lineage>
        <taxon>Eukaryota</taxon>
        <taxon>Fungi</taxon>
        <taxon>Dikarya</taxon>
        <taxon>Ascomycota</taxon>
        <taxon>Pezizomycotina</taxon>
        <taxon>Eurotiomycetes</taxon>
        <taxon>Eurotiomycetidae</taxon>
        <taxon>Eurotiales</taxon>
        <taxon>Aspergillaceae</taxon>
        <taxon>Aspergillus</taxon>
        <taxon>Aspergillus subgen. Nidulantes</taxon>
    </lineage>
</organism>
<comment type="caution">
    <text evidence="2">The sequence shown here is derived from an EMBL/GenBank/DDBJ whole genome shotgun (WGS) entry which is preliminary data.</text>
</comment>
<sequence>MGQWAYVYGLNDIEDMEKVSNVDKQRIIASVAGYCVQEVYNYLVSPLPSQLAMVFLWCLWACILSRIWLRDAIRIHSGILGQTQALQGMINRKGKSRRNLQTVCGLLVNCLNCSPFLPFVPRLCYYSLC</sequence>
<keyword evidence="3" id="KW-1185">Reference proteome</keyword>
<feature type="transmembrane region" description="Helical" evidence="1">
    <location>
        <begin position="51"/>
        <end position="69"/>
    </location>
</feature>
<evidence type="ECO:0000313" key="2">
    <source>
        <dbReference type="EMBL" id="KAL2822182.1"/>
    </source>
</evidence>
<dbReference type="EMBL" id="JBFXLS010000060">
    <property type="protein sequence ID" value="KAL2822182.1"/>
    <property type="molecule type" value="Genomic_DNA"/>
</dbReference>
<keyword evidence="1" id="KW-1133">Transmembrane helix</keyword>
<proteinExistence type="predicted"/>
<reference evidence="2 3" key="1">
    <citation type="submission" date="2024-07" db="EMBL/GenBank/DDBJ databases">
        <title>Section-level genome sequencing and comparative genomics of Aspergillus sections Usti and Cavernicolus.</title>
        <authorList>
            <consortium name="Lawrence Berkeley National Laboratory"/>
            <person name="Nybo J.L."/>
            <person name="Vesth T.C."/>
            <person name="Theobald S."/>
            <person name="Frisvad J.C."/>
            <person name="Larsen T.O."/>
            <person name="Kjaerboelling I."/>
            <person name="Rothschild-Mancinelli K."/>
            <person name="Lyhne E.K."/>
            <person name="Kogle M.E."/>
            <person name="Barry K."/>
            <person name="Clum A."/>
            <person name="Na H."/>
            <person name="Ledsgaard L."/>
            <person name="Lin J."/>
            <person name="Lipzen A."/>
            <person name="Kuo A."/>
            <person name="Riley R."/>
            <person name="Mondo S."/>
            <person name="LaButti K."/>
            <person name="Haridas S."/>
            <person name="Pangalinan J."/>
            <person name="Salamov A.A."/>
            <person name="Simmons B.A."/>
            <person name="Magnuson J.K."/>
            <person name="Chen J."/>
            <person name="Drula E."/>
            <person name="Henrissat B."/>
            <person name="Wiebenga A."/>
            <person name="Lubbers R.J."/>
            <person name="Gomes A.C."/>
            <person name="Makela M.R."/>
            <person name="Stajich J."/>
            <person name="Grigoriev I.V."/>
            <person name="Mortensen U.H."/>
            <person name="De vries R.P."/>
            <person name="Baker S.E."/>
            <person name="Andersen M.R."/>
        </authorList>
    </citation>
    <scope>NUCLEOTIDE SEQUENCE [LARGE SCALE GENOMIC DNA]</scope>
    <source>
        <strain evidence="2 3">CBS 600.67</strain>
    </source>
</reference>
<evidence type="ECO:0000256" key="1">
    <source>
        <dbReference type="SAM" id="Phobius"/>
    </source>
</evidence>
<keyword evidence="1" id="KW-0812">Transmembrane</keyword>
<evidence type="ECO:0000313" key="3">
    <source>
        <dbReference type="Proteomes" id="UP001610335"/>
    </source>
</evidence>
<dbReference type="Proteomes" id="UP001610335">
    <property type="component" value="Unassembled WGS sequence"/>
</dbReference>
<keyword evidence="1" id="KW-0472">Membrane</keyword>
<protein>
    <submittedName>
        <fullName evidence="2">Uncharacterized protein</fullName>
    </submittedName>
</protein>
<gene>
    <name evidence="2" type="ORF">BDW59DRAFT_149751</name>
</gene>
<name>A0ABR4I3H8_9EURO</name>
<accession>A0ABR4I3H8</accession>